<dbReference type="SMART" id="SM00091">
    <property type="entry name" value="PAS"/>
    <property type="match status" value="2"/>
</dbReference>
<dbReference type="InterPro" id="IPR000780">
    <property type="entry name" value="CheR_MeTrfase"/>
</dbReference>
<dbReference type="InterPro" id="IPR035909">
    <property type="entry name" value="CheB_C"/>
</dbReference>
<dbReference type="InterPro" id="IPR035965">
    <property type="entry name" value="PAS-like_dom_sf"/>
</dbReference>
<keyword evidence="7" id="KW-0175">Coiled coil</keyword>
<dbReference type="EMBL" id="FNOW01000033">
    <property type="protein sequence ID" value="SDY14480.1"/>
    <property type="molecule type" value="Genomic_DNA"/>
</dbReference>
<keyword evidence="11" id="KW-1185">Reference proteome</keyword>
<dbReference type="Gene3D" id="1.10.155.10">
    <property type="entry name" value="Chemotaxis receptor methyltransferase CheR, N-terminal domain"/>
    <property type="match status" value="1"/>
</dbReference>
<evidence type="ECO:0000256" key="7">
    <source>
        <dbReference type="SAM" id="Coils"/>
    </source>
</evidence>
<evidence type="ECO:0000256" key="1">
    <source>
        <dbReference type="ARBA" id="ARBA00001541"/>
    </source>
</evidence>
<evidence type="ECO:0000259" key="8">
    <source>
        <dbReference type="PROSITE" id="PS50122"/>
    </source>
</evidence>
<evidence type="ECO:0000313" key="10">
    <source>
        <dbReference type="EMBL" id="SDY14480.1"/>
    </source>
</evidence>
<reference evidence="11" key="1">
    <citation type="submission" date="2016-10" db="EMBL/GenBank/DDBJ databases">
        <authorList>
            <person name="Varghese N."/>
            <person name="Submissions S."/>
        </authorList>
    </citation>
    <scope>NUCLEOTIDE SEQUENCE [LARGE SCALE GENOMIC DNA]</scope>
    <source>
        <strain evidence="11">DSM 173</strain>
    </source>
</reference>
<name>A0A1H3HGM8_ALLWA</name>
<dbReference type="SUPFAM" id="SSF55785">
    <property type="entry name" value="PYP-like sensor domain (PAS domain)"/>
    <property type="match status" value="2"/>
</dbReference>
<keyword evidence="5" id="KW-0949">S-adenosyl-L-methionine</keyword>
<dbReference type="Pfam" id="PF03705">
    <property type="entry name" value="CheR_N"/>
    <property type="match status" value="1"/>
</dbReference>
<dbReference type="GO" id="GO:0005737">
    <property type="term" value="C:cytoplasm"/>
    <property type="evidence" value="ECO:0007669"/>
    <property type="project" value="InterPro"/>
</dbReference>
<dbReference type="PRINTS" id="PR00996">
    <property type="entry name" value="CHERMTFRASE"/>
</dbReference>
<keyword evidence="6" id="KW-0378">Hydrolase</keyword>
<dbReference type="OrthoDB" id="9816309at2"/>
<dbReference type="PROSITE" id="PS50122">
    <property type="entry name" value="CHEB"/>
    <property type="match status" value="1"/>
</dbReference>
<dbReference type="InterPro" id="IPR050903">
    <property type="entry name" value="Bact_Chemotaxis_MeTrfase"/>
</dbReference>
<gene>
    <name evidence="10" type="ORF">SAMN05421644_1339</name>
</gene>
<dbReference type="InterPro" id="IPR029063">
    <property type="entry name" value="SAM-dependent_MTases_sf"/>
</dbReference>
<dbReference type="SUPFAM" id="SSF53335">
    <property type="entry name" value="S-adenosyl-L-methionine-dependent methyltransferases"/>
    <property type="match status" value="1"/>
</dbReference>
<sequence>MKKTALLKSEATDLAKSAPFDGYVVCIGASAGGLDALEKFFKASPTDLGAAFVVVQHLSPDHKSMMSNLLARHTEMPVTMVEDDMPMDANHVYLIPPGAIMHVTKGHLHLTPKNPRGLTLPIDIFFSSLADVYDRRAVGIILSGTGTDGTRGAVAINAAGGFLMAQEPESAKFDGMPRSVIATGLVDAILPAEEIPARLLAHIRNIPYQEPEVEPPRLIPRANMTNEEVLAALLHLLHQVGGIDFSDYKPTTVMRRIDRRMQVRHTPELYQYYDLLEHDRNEIITLRREMLISVTSFFRDPETFNVLAESVIVPMVSDRPPNEPIRVWIAGVASGEEAYTIGMLFIEAFERERRWPNLKIFATDVDQSCVETASVGQYPESAAVELSPERLERFFTKQGDRFVIKNELRQCIVFARHNLLADPPFTKMDLVVCRNTLIYFNSAAQEHALRSLQYAIREGGALLLGSSESLSTSTEGLQTISAKHKLFRRVGAMSLPFLERKGAALLTPPTLGKAPQLVKARHGASEASIANLGVSALLSIYAPPAIVVNHQHEAIHLFGDVNAYLQTREGAASLEISRLLPEKLTPVAAALLYKATRDRCSIVSDLIDARLKSGEQRTIRLSAHPLATESDERLTLLCFEVAPNQTTTTTAEPVDIDAETMARLAVLERELAATRESLQATIEELETSNEELQATNEELMASNEELQSSNEELQSVNEEMSTVNAEFQEKMLMLNRVNADLDSMAKAAGVATIFLDSKLHITRFSPDATQIFKLRESDAGRPLGDISHVLRYPNLMEDLRQTLATQRLVETEVVTLDDKKTYLVRILPYLIPSTTINGVVATFVDVTAFHDARRLQSILDALPEHIAVLDHSGCIVLVNTAWRRFARANGDKDLKHSSPGTNYLEICQPGMSQEDDYAERAYAGLRSVLEGSLPIFSMEYPCHSENEERWFIMNVAPVMNQEIGVVVSHINITAWHRSRAS</sequence>
<proteinExistence type="predicted"/>
<evidence type="ECO:0000259" key="9">
    <source>
        <dbReference type="PROSITE" id="PS50123"/>
    </source>
</evidence>
<feature type="domain" description="CheR-type methyltransferase" evidence="9">
    <location>
        <begin position="218"/>
        <end position="500"/>
    </location>
</feature>
<dbReference type="InterPro" id="IPR000014">
    <property type="entry name" value="PAS"/>
</dbReference>
<dbReference type="AlphaFoldDB" id="A0A1H3HGM8"/>
<comment type="catalytic activity">
    <reaction evidence="1">
        <text>L-glutamyl-[protein] + S-adenosyl-L-methionine = [protein]-L-glutamate 5-O-methyl ester + S-adenosyl-L-homocysteine</text>
        <dbReference type="Rhea" id="RHEA:24452"/>
        <dbReference type="Rhea" id="RHEA-COMP:10208"/>
        <dbReference type="Rhea" id="RHEA-COMP:10311"/>
        <dbReference type="ChEBI" id="CHEBI:29973"/>
        <dbReference type="ChEBI" id="CHEBI:57856"/>
        <dbReference type="ChEBI" id="CHEBI:59789"/>
        <dbReference type="ChEBI" id="CHEBI:82795"/>
        <dbReference type="EC" id="2.1.1.80"/>
    </reaction>
</comment>
<dbReference type="Pfam" id="PF01339">
    <property type="entry name" value="CheB_methylest"/>
    <property type="match status" value="1"/>
</dbReference>
<keyword evidence="4" id="KW-0808">Transferase</keyword>
<dbReference type="Gene3D" id="3.30.450.20">
    <property type="entry name" value="PAS domain"/>
    <property type="match status" value="2"/>
</dbReference>
<dbReference type="Pfam" id="PF13596">
    <property type="entry name" value="PAS_10"/>
    <property type="match status" value="1"/>
</dbReference>
<dbReference type="InterPro" id="IPR000673">
    <property type="entry name" value="Sig_transdc_resp-reg_Me-estase"/>
</dbReference>
<dbReference type="SUPFAM" id="SSF47757">
    <property type="entry name" value="Chemotaxis receptor methyltransferase CheR, N-terminal domain"/>
    <property type="match status" value="1"/>
</dbReference>
<dbReference type="CDD" id="cd16434">
    <property type="entry name" value="CheB-CheR_fusion"/>
    <property type="match status" value="1"/>
</dbReference>
<dbReference type="Gene3D" id="3.40.50.150">
    <property type="entry name" value="Vaccinia Virus protein VP39"/>
    <property type="match status" value="1"/>
</dbReference>
<dbReference type="GO" id="GO:0000156">
    <property type="term" value="F:phosphorelay response regulator activity"/>
    <property type="evidence" value="ECO:0007669"/>
    <property type="project" value="InterPro"/>
</dbReference>
<accession>A0A1H3HGM8</accession>
<dbReference type="InterPro" id="IPR022642">
    <property type="entry name" value="CheR_C"/>
</dbReference>
<evidence type="ECO:0000256" key="4">
    <source>
        <dbReference type="ARBA" id="ARBA00022679"/>
    </source>
</evidence>
<dbReference type="InterPro" id="IPR013656">
    <property type="entry name" value="PAS_4"/>
</dbReference>
<dbReference type="Pfam" id="PF08448">
    <property type="entry name" value="PAS_4"/>
    <property type="match status" value="1"/>
</dbReference>
<keyword evidence="6" id="KW-0145">Chemotaxis</keyword>
<evidence type="ECO:0000256" key="2">
    <source>
        <dbReference type="ARBA" id="ARBA00012534"/>
    </source>
</evidence>
<organism evidence="10 11">
    <name type="scientific">Allochromatium warmingii</name>
    <name type="common">Chromatium warmingii</name>
    <dbReference type="NCBI Taxonomy" id="61595"/>
    <lineage>
        <taxon>Bacteria</taxon>
        <taxon>Pseudomonadati</taxon>
        <taxon>Pseudomonadota</taxon>
        <taxon>Gammaproteobacteria</taxon>
        <taxon>Chromatiales</taxon>
        <taxon>Chromatiaceae</taxon>
        <taxon>Allochromatium</taxon>
    </lineage>
</organism>
<dbReference type="SUPFAM" id="SSF52738">
    <property type="entry name" value="Methylesterase CheB, C-terminal domain"/>
    <property type="match status" value="1"/>
</dbReference>
<dbReference type="PROSITE" id="PS50123">
    <property type="entry name" value="CHER"/>
    <property type="match status" value="1"/>
</dbReference>
<dbReference type="GO" id="GO:0032259">
    <property type="term" value="P:methylation"/>
    <property type="evidence" value="ECO:0007669"/>
    <property type="project" value="UniProtKB-KW"/>
</dbReference>
<feature type="active site" evidence="6">
    <location>
        <position position="57"/>
    </location>
</feature>
<keyword evidence="3" id="KW-0489">Methyltransferase</keyword>
<dbReference type="EC" id="2.1.1.80" evidence="2"/>
<dbReference type="InterPro" id="IPR022641">
    <property type="entry name" value="CheR_N"/>
</dbReference>
<dbReference type="STRING" id="61595.SAMN05421644_1339"/>
<dbReference type="SMART" id="SM00138">
    <property type="entry name" value="MeTrc"/>
    <property type="match status" value="1"/>
</dbReference>
<feature type="active site" evidence="6">
    <location>
        <position position="30"/>
    </location>
</feature>
<feature type="domain" description="CheB-type methylesterase" evidence="8">
    <location>
        <begin position="19"/>
        <end position="206"/>
    </location>
</feature>
<feature type="coiled-coil region" evidence="7">
    <location>
        <begin position="664"/>
        <end position="730"/>
    </location>
</feature>
<dbReference type="InterPro" id="IPR036804">
    <property type="entry name" value="CheR_N_sf"/>
</dbReference>
<evidence type="ECO:0000313" key="11">
    <source>
        <dbReference type="Proteomes" id="UP000198672"/>
    </source>
</evidence>
<dbReference type="Proteomes" id="UP000198672">
    <property type="component" value="Unassembled WGS sequence"/>
</dbReference>
<dbReference type="PANTHER" id="PTHR24422">
    <property type="entry name" value="CHEMOTAXIS PROTEIN METHYLTRANSFERASE"/>
    <property type="match status" value="1"/>
</dbReference>
<evidence type="ECO:0000256" key="6">
    <source>
        <dbReference type="PROSITE-ProRule" id="PRU00050"/>
    </source>
</evidence>
<feature type="active site" evidence="6">
    <location>
        <position position="148"/>
    </location>
</feature>
<dbReference type="Pfam" id="PF01739">
    <property type="entry name" value="CheR"/>
    <property type="match status" value="1"/>
</dbReference>
<protein>
    <recommendedName>
        <fullName evidence="2">protein-glutamate O-methyltransferase</fullName>
        <ecNumber evidence="2">2.1.1.80</ecNumber>
    </recommendedName>
</protein>
<dbReference type="GO" id="GO:0008983">
    <property type="term" value="F:protein-glutamate O-methyltransferase activity"/>
    <property type="evidence" value="ECO:0007669"/>
    <property type="project" value="UniProtKB-EC"/>
</dbReference>
<dbReference type="GO" id="GO:0006935">
    <property type="term" value="P:chemotaxis"/>
    <property type="evidence" value="ECO:0007669"/>
    <property type="project" value="UniProtKB-UniRule"/>
</dbReference>
<evidence type="ECO:0000256" key="3">
    <source>
        <dbReference type="ARBA" id="ARBA00022603"/>
    </source>
</evidence>
<dbReference type="GO" id="GO:0008984">
    <property type="term" value="F:protein-glutamate methylesterase activity"/>
    <property type="evidence" value="ECO:0007669"/>
    <property type="project" value="InterPro"/>
</dbReference>
<dbReference type="PANTHER" id="PTHR24422:SF27">
    <property type="entry name" value="PROTEIN-GLUTAMATE O-METHYLTRANSFERASE"/>
    <property type="match status" value="1"/>
</dbReference>
<dbReference type="Gene3D" id="3.40.50.180">
    <property type="entry name" value="Methylesterase CheB, C-terminal domain"/>
    <property type="match status" value="1"/>
</dbReference>
<dbReference type="RefSeq" id="WP_091334400.1">
    <property type="nucleotide sequence ID" value="NZ_FNOW01000033.1"/>
</dbReference>
<evidence type="ECO:0000256" key="5">
    <source>
        <dbReference type="ARBA" id="ARBA00022691"/>
    </source>
</evidence>